<protein>
    <submittedName>
        <fullName evidence="3">Uncharacterized protein</fullName>
    </submittedName>
</protein>
<keyword evidence="4" id="KW-1185">Reference proteome</keyword>
<evidence type="ECO:0000313" key="3">
    <source>
        <dbReference type="EMBL" id="TDX01892.1"/>
    </source>
</evidence>
<evidence type="ECO:0000256" key="2">
    <source>
        <dbReference type="SAM" id="Phobius"/>
    </source>
</evidence>
<keyword evidence="2" id="KW-0812">Transmembrane</keyword>
<proteinExistence type="predicted"/>
<dbReference type="Proteomes" id="UP000294498">
    <property type="component" value="Unassembled WGS sequence"/>
</dbReference>
<evidence type="ECO:0000313" key="4">
    <source>
        <dbReference type="Proteomes" id="UP000294498"/>
    </source>
</evidence>
<gene>
    <name evidence="3" type="ORF">EDB95_2936</name>
</gene>
<comment type="caution">
    <text evidence="3">The sequence shown here is derived from an EMBL/GenBank/DDBJ whole genome shotgun (WGS) entry which is preliminary data.</text>
</comment>
<sequence length="111" mass="12512">MLKTKWGDKDVQEFVEILDKREEDRVQGKVAHLATKEDLTKEIANLRADLMKDNSTLRADLSKDINTLRTDLTYANSALRADMLNKISQASLAQLIAIVGTIVTIVLMLRK</sequence>
<keyword evidence="2" id="KW-0472">Membrane</keyword>
<feature type="coiled-coil region" evidence="1">
    <location>
        <begin position="29"/>
        <end position="56"/>
    </location>
</feature>
<keyword evidence="2" id="KW-1133">Transmembrane helix</keyword>
<organism evidence="3 4">
    <name type="scientific">Dinghuibacter silviterrae</name>
    <dbReference type="NCBI Taxonomy" id="1539049"/>
    <lineage>
        <taxon>Bacteria</taxon>
        <taxon>Pseudomonadati</taxon>
        <taxon>Bacteroidota</taxon>
        <taxon>Chitinophagia</taxon>
        <taxon>Chitinophagales</taxon>
        <taxon>Chitinophagaceae</taxon>
        <taxon>Dinghuibacter</taxon>
    </lineage>
</organism>
<name>A0A4R8DU57_9BACT</name>
<evidence type="ECO:0000256" key="1">
    <source>
        <dbReference type="SAM" id="Coils"/>
    </source>
</evidence>
<dbReference type="Gene3D" id="6.10.250.2700">
    <property type="match status" value="1"/>
</dbReference>
<accession>A0A4R8DU57</accession>
<feature type="transmembrane region" description="Helical" evidence="2">
    <location>
        <begin position="90"/>
        <end position="109"/>
    </location>
</feature>
<dbReference type="EMBL" id="SODV01000001">
    <property type="protein sequence ID" value="TDX01892.1"/>
    <property type="molecule type" value="Genomic_DNA"/>
</dbReference>
<reference evidence="3 4" key="1">
    <citation type="submission" date="2019-03" db="EMBL/GenBank/DDBJ databases">
        <title>Genomic Encyclopedia of Type Strains, Phase IV (KMG-IV): sequencing the most valuable type-strain genomes for metagenomic binning, comparative biology and taxonomic classification.</title>
        <authorList>
            <person name="Goeker M."/>
        </authorList>
    </citation>
    <scope>NUCLEOTIDE SEQUENCE [LARGE SCALE GENOMIC DNA]</scope>
    <source>
        <strain evidence="3 4">DSM 100059</strain>
    </source>
</reference>
<dbReference type="AlphaFoldDB" id="A0A4R8DU57"/>
<keyword evidence="1" id="KW-0175">Coiled coil</keyword>